<keyword evidence="3" id="KW-1185">Reference proteome</keyword>
<dbReference type="Gene3D" id="2.120.10.30">
    <property type="entry name" value="TolB, C-terminal domain"/>
    <property type="match status" value="3"/>
</dbReference>
<accession>A0A2G9V0F9</accession>
<dbReference type="PANTHER" id="PTHR36842:SF1">
    <property type="entry name" value="PROTEIN TOLB"/>
    <property type="match status" value="1"/>
</dbReference>
<dbReference type="SUPFAM" id="SSF69304">
    <property type="entry name" value="Tricorn protease N-terminal domain"/>
    <property type="match status" value="1"/>
</dbReference>
<dbReference type="OrthoDB" id="43744at2759"/>
<dbReference type="InterPro" id="IPR011042">
    <property type="entry name" value="6-blade_b-propeller_TolB-like"/>
</dbReference>
<evidence type="ECO:0000313" key="3">
    <source>
        <dbReference type="Proteomes" id="UP000230423"/>
    </source>
</evidence>
<dbReference type="PANTHER" id="PTHR36842">
    <property type="entry name" value="PROTEIN TOLB HOMOLOG"/>
    <property type="match status" value="1"/>
</dbReference>
<dbReference type="Proteomes" id="UP000230423">
    <property type="component" value="Unassembled WGS sequence"/>
</dbReference>
<dbReference type="InterPro" id="IPR011659">
    <property type="entry name" value="WD40"/>
</dbReference>
<reference evidence="2 3" key="1">
    <citation type="submission" date="2015-09" db="EMBL/GenBank/DDBJ databases">
        <title>Draft genome of the parasitic nematode Teladorsagia circumcincta isolate WARC Sus (inbred).</title>
        <authorList>
            <person name="Mitreva M."/>
        </authorList>
    </citation>
    <scope>NUCLEOTIDE SEQUENCE [LARGE SCALE GENOMIC DNA]</scope>
    <source>
        <strain evidence="2 3">S</strain>
    </source>
</reference>
<evidence type="ECO:0000256" key="1">
    <source>
        <dbReference type="ARBA" id="ARBA00009820"/>
    </source>
</evidence>
<gene>
    <name evidence="2" type="ORF">TELCIR_01954</name>
</gene>
<sequence>MLFTRGRRRSKAQRTVLVPFPHFEVPVSIKPFRKTESVNEYGNIIAQLTNNDVYDAEAVISPDGKKILYTSRESGDLDIYIMNIDGTNKKQLTHELGYDGGGFFSPDSKKIVFRAYRPKTDKEIATYNYSLEHDLVAPDGMELYVMNVDGSDQRPVFKTPLGQVSFAPYYHPDNRRIIFRLILGQVPVMALMRYWKRQKRRNCERIVFQRSRLSYDDSKLTLQATGYGTACDQIYELDLNKDPRDQIMRRISTGLGSTTCSFFYKEPDNDRRLYAGNFWALNATTFKNVRNTCPAKKCANPATITDPALKQLCNTSYTWDVFPDYDVFLVNKYGNIIEQLTDEPGYDAEAVLSPDGKTIAFTSIRSGDLELYTMNTDGTNVKQKLLEYNLVEPVLMELYVVDVDGSNLRQITNLSVASWAPYYLADNKRIVFSSNYNASGNGFGAFALFVINDDGTGLERITYGNEYQFNSFPMMNHAGTKLVWGSSRNGSSMFDLNLFLADWTDEDSASVNAAFSLLLVPLLILKFL</sequence>
<proteinExistence type="inferred from homology"/>
<dbReference type="AlphaFoldDB" id="A0A2G9V0F9"/>
<evidence type="ECO:0000313" key="2">
    <source>
        <dbReference type="EMBL" id="PIO75971.1"/>
    </source>
</evidence>
<dbReference type="Pfam" id="PF07676">
    <property type="entry name" value="PD40"/>
    <property type="match status" value="3"/>
</dbReference>
<organism evidence="2 3">
    <name type="scientific">Teladorsagia circumcincta</name>
    <name type="common">Brown stomach worm</name>
    <name type="synonym">Ostertagia circumcincta</name>
    <dbReference type="NCBI Taxonomy" id="45464"/>
    <lineage>
        <taxon>Eukaryota</taxon>
        <taxon>Metazoa</taxon>
        <taxon>Ecdysozoa</taxon>
        <taxon>Nematoda</taxon>
        <taxon>Chromadorea</taxon>
        <taxon>Rhabditida</taxon>
        <taxon>Rhabditina</taxon>
        <taxon>Rhabditomorpha</taxon>
        <taxon>Strongyloidea</taxon>
        <taxon>Trichostrongylidae</taxon>
        <taxon>Teladorsagia</taxon>
    </lineage>
</organism>
<protein>
    <submittedName>
        <fullName evidence="2">WD40-like protein</fullName>
    </submittedName>
</protein>
<name>A0A2G9V0F9_TELCI</name>
<dbReference type="EMBL" id="KZ345089">
    <property type="protein sequence ID" value="PIO75971.1"/>
    <property type="molecule type" value="Genomic_DNA"/>
</dbReference>
<comment type="similarity">
    <text evidence="1">Belongs to the TolB family.</text>
</comment>